<name>A0A1Q3B8K4_CEPFO</name>
<dbReference type="Pfam" id="PF03004">
    <property type="entry name" value="Transposase_24"/>
    <property type="match status" value="1"/>
</dbReference>
<evidence type="ECO:0000313" key="3">
    <source>
        <dbReference type="EMBL" id="GAV64371.1"/>
    </source>
</evidence>
<feature type="compositionally biased region" description="Polar residues" evidence="2">
    <location>
        <begin position="196"/>
        <end position="208"/>
    </location>
</feature>
<accession>A0A1Q3B8K4</accession>
<feature type="compositionally biased region" description="Acidic residues" evidence="2">
    <location>
        <begin position="11"/>
        <end position="24"/>
    </location>
</feature>
<keyword evidence="4" id="KW-1185">Reference proteome</keyword>
<sequence length="737" mass="82716">MSVESQVVIDIDTDDEEEEDDDDDNKNSIINAKDDDTIPDLISTLKSAFRPKILTRVESILRSRDEKRKQEMDVLRTENGLTKERLEMEKLMNAKLQSELQRCKDQISELQRTNSRLISERERNSEERVVEVKKEEGVVGGNQEKSSDKFFEVKTEVVNGSNDFPDAGARPSSQNVVEITDSDDDCVPRSMLNVKDTISQKTPGSSQSGRKRKLASYLNTRGCEDGDHENQAVSSSCKGVQKFVTPPRQNAILKQCEEKVGAEHNSQIHLSYHLKGYDYGDSSCSSSSSTDEDLDVNLDFLPSPFQSQSTSDSRIMINIAGMGHGKSTSRGGGRSDLTGSGSDWPSAVEADRPELHGPPIDTLDVPVIHSSTPEVAGSSSVASVRTRGPARGVNMPVTPALRPVRIVTCTGCFEDEDVKHQITVLVRDRFQGPYIHWSDWPQDERDCVWSKLQEYFNFGDSVAVARDAFERYCTTNYPKWLHVARKLSMKNAGKLRVLDERCKKFPPYYIRDHIWAQMVDKFLEPSFKEKQKIAAINRASEVYVLYTGGSMPMEKRMKKAEIDGKEFSSVYLDTHRKDGEDAPAIVQERVQKYKASIRDQSSAQASGENPRPTPFDPHAWSEATGGVRKGKIRGLGNYFNAAQLLGSHSTHRRASSVQTQNEVVSSHLQELVTQLVTQIMDQRSDGLEQRVDQKLDQRITEVVESVKHIVLSHQPAQPPIQHQQHSDQSDDDDDTDL</sequence>
<feature type="region of interest" description="Disordered" evidence="2">
    <location>
        <begin position="322"/>
        <end position="361"/>
    </location>
</feature>
<evidence type="ECO:0000256" key="1">
    <source>
        <dbReference type="SAM" id="Coils"/>
    </source>
</evidence>
<proteinExistence type="predicted"/>
<dbReference type="InParanoid" id="A0A1Q3B8K4"/>
<dbReference type="AlphaFoldDB" id="A0A1Q3B8K4"/>
<comment type="caution">
    <text evidence="3">The sequence shown here is derived from an EMBL/GenBank/DDBJ whole genome shotgun (WGS) entry which is preliminary data.</text>
</comment>
<feature type="region of interest" description="Disordered" evidence="2">
    <location>
        <begin position="713"/>
        <end position="737"/>
    </location>
</feature>
<feature type="region of interest" description="Disordered" evidence="2">
    <location>
        <begin position="1"/>
        <end position="35"/>
    </location>
</feature>
<dbReference type="InterPro" id="IPR004252">
    <property type="entry name" value="Probable_transposase_24"/>
</dbReference>
<feature type="region of interest" description="Disordered" evidence="2">
    <location>
        <begin position="194"/>
        <end position="214"/>
    </location>
</feature>
<dbReference type="Proteomes" id="UP000187406">
    <property type="component" value="Unassembled WGS sequence"/>
</dbReference>
<keyword evidence="1" id="KW-0175">Coiled coil</keyword>
<feature type="compositionally biased region" description="Low complexity" evidence="2">
    <location>
        <begin position="713"/>
        <end position="723"/>
    </location>
</feature>
<evidence type="ECO:0000256" key="2">
    <source>
        <dbReference type="SAM" id="MobiDB-lite"/>
    </source>
</evidence>
<dbReference type="OrthoDB" id="1752401at2759"/>
<feature type="coiled-coil region" evidence="1">
    <location>
        <begin position="86"/>
        <end position="127"/>
    </location>
</feature>
<protein>
    <submittedName>
        <fullName evidence="3">Transposase_24 domain-containing protein</fullName>
    </submittedName>
</protein>
<feature type="compositionally biased region" description="Polar residues" evidence="2">
    <location>
        <begin position="598"/>
        <end position="607"/>
    </location>
</feature>
<dbReference type="EMBL" id="BDDD01000342">
    <property type="protein sequence ID" value="GAV64371.1"/>
    <property type="molecule type" value="Genomic_DNA"/>
</dbReference>
<gene>
    <name evidence="3" type="ORF">CFOL_v3_07889</name>
</gene>
<evidence type="ECO:0000313" key="4">
    <source>
        <dbReference type="Proteomes" id="UP000187406"/>
    </source>
</evidence>
<organism evidence="3 4">
    <name type="scientific">Cephalotus follicularis</name>
    <name type="common">Albany pitcher plant</name>
    <dbReference type="NCBI Taxonomy" id="3775"/>
    <lineage>
        <taxon>Eukaryota</taxon>
        <taxon>Viridiplantae</taxon>
        <taxon>Streptophyta</taxon>
        <taxon>Embryophyta</taxon>
        <taxon>Tracheophyta</taxon>
        <taxon>Spermatophyta</taxon>
        <taxon>Magnoliopsida</taxon>
        <taxon>eudicotyledons</taxon>
        <taxon>Gunneridae</taxon>
        <taxon>Pentapetalae</taxon>
        <taxon>rosids</taxon>
        <taxon>fabids</taxon>
        <taxon>Oxalidales</taxon>
        <taxon>Cephalotaceae</taxon>
        <taxon>Cephalotus</taxon>
    </lineage>
</organism>
<feature type="region of interest" description="Disordered" evidence="2">
    <location>
        <begin position="596"/>
        <end position="623"/>
    </location>
</feature>
<reference evidence="4" key="1">
    <citation type="submission" date="2016-04" db="EMBL/GenBank/DDBJ databases">
        <title>Cephalotus genome sequencing.</title>
        <authorList>
            <person name="Fukushima K."/>
            <person name="Hasebe M."/>
            <person name="Fang X."/>
        </authorList>
    </citation>
    <scope>NUCLEOTIDE SEQUENCE [LARGE SCALE GENOMIC DNA]</scope>
    <source>
        <strain evidence="4">cv. St1</strain>
    </source>
</reference>